<dbReference type="GO" id="GO:0005525">
    <property type="term" value="F:GTP binding"/>
    <property type="evidence" value="ECO:0007669"/>
    <property type="project" value="InterPro"/>
</dbReference>
<dbReference type="SUPFAM" id="SSF46785">
    <property type="entry name" value="Winged helix' DNA-binding domain"/>
    <property type="match status" value="1"/>
</dbReference>
<dbReference type="GO" id="GO:0003746">
    <property type="term" value="F:translation elongation factor activity"/>
    <property type="evidence" value="ECO:0007669"/>
    <property type="project" value="InterPro"/>
</dbReference>
<dbReference type="GO" id="GO:0003723">
    <property type="term" value="F:RNA binding"/>
    <property type="evidence" value="ECO:0007669"/>
    <property type="project" value="InterPro"/>
</dbReference>
<evidence type="ECO:0000259" key="1">
    <source>
        <dbReference type="Pfam" id="PF09107"/>
    </source>
</evidence>
<proteinExistence type="predicted"/>
<sequence length="136" mass="14543">MAAPLAVRDGRVVDVTAPPPLPAPVAAAVVTLARELAARPFQAPDATRLAALGLGRRELAAAERAGTLLRVTEGVVLLPGAEERAAELLAALPQPFTLSEARQALRTTRRVAVPLLELLDRRRLTRRLPDDRRAVV</sequence>
<evidence type="ECO:0000313" key="3">
    <source>
        <dbReference type="Proteomes" id="UP000502508"/>
    </source>
</evidence>
<gene>
    <name evidence="2" type="ORF">Pflav_028200</name>
</gene>
<accession>A0A6F8XRG8</accession>
<dbReference type="RefSeq" id="WP_232071343.1">
    <property type="nucleotide sequence ID" value="NZ_BAABAP010000005.1"/>
</dbReference>
<dbReference type="InterPro" id="IPR036388">
    <property type="entry name" value="WH-like_DNA-bd_sf"/>
</dbReference>
<dbReference type="Gene3D" id="1.10.10.10">
    <property type="entry name" value="Winged helix-like DNA-binding domain superfamily/Winged helix DNA-binding domain"/>
    <property type="match status" value="1"/>
</dbReference>
<dbReference type="Proteomes" id="UP000502508">
    <property type="component" value="Chromosome"/>
</dbReference>
<reference evidence="2 3" key="1">
    <citation type="submission" date="2020-03" db="EMBL/GenBank/DDBJ databases">
        <title>Whole genome shotgun sequence of Phytohabitans flavus NBRC 107702.</title>
        <authorList>
            <person name="Komaki H."/>
            <person name="Tamura T."/>
        </authorList>
    </citation>
    <scope>NUCLEOTIDE SEQUENCE [LARGE SCALE GENOMIC DNA]</scope>
    <source>
        <strain evidence="2 3">NBRC 107702</strain>
    </source>
</reference>
<feature type="domain" description="Elongation factor SelB fourth winged-helix" evidence="1">
    <location>
        <begin position="88"/>
        <end position="133"/>
    </location>
</feature>
<dbReference type="EMBL" id="AP022870">
    <property type="protein sequence ID" value="BCB76410.1"/>
    <property type="molecule type" value="Genomic_DNA"/>
</dbReference>
<dbReference type="InterPro" id="IPR036390">
    <property type="entry name" value="WH_DNA-bd_sf"/>
</dbReference>
<dbReference type="Pfam" id="PF09107">
    <property type="entry name" value="WHD_3rd_SelB"/>
    <property type="match status" value="1"/>
</dbReference>
<dbReference type="InterPro" id="IPR015191">
    <property type="entry name" value="SelB_WHD4"/>
</dbReference>
<reference evidence="2 3" key="2">
    <citation type="submission" date="2020-03" db="EMBL/GenBank/DDBJ databases">
        <authorList>
            <person name="Ichikawa N."/>
            <person name="Kimura A."/>
            <person name="Kitahashi Y."/>
            <person name="Uohara A."/>
        </authorList>
    </citation>
    <scope>NUCLEOTIDE SEQUENCE [LARGE SCALE GENOMIC DNA]</scope>
    <source>
        <strain evidence="2 3">NBRC 107702</strain>
    </source>
</reference>
<keyword evidence="3" id="KW-1185">Reference proteome</keyword>
<dbReference type="GO" id="GO:0001514">
    <property type="term" value="P:selenocysteine incorporation"/>
    <property type="evidence" value="ECO:0007669"/>
    <property type="project" value="InterPro"/>
</dbReference>
<dbReference type="GO" id="GO:0005737">
    <property type="term" value="C:cytoplasm"/>
    <property type="evidence" value="ECO:0007669"/>
    <property type="project" value="InterPro"/>
</dbReference>
<dbReference type="KEGG" id="pfla:Pflav_028200"/>
<name>A0A6F8XRG8_9ACTN</name>
<evidence type="ECO:0000313" key="2">
    <source>
        <dbReference type="EMBL" id="BCB76410.1"/>
    </source>
</evidence>
<dbReference type="AlphaFoldDB" id="A0A6F8XRG8"/>
<protein>
    <recommendedName>
        <fullName evidence="1">Elongation factor SelB fourth winged-helix domain-containing protein</fullName>
    </recommendedName>
</protein>
<organism evidence="2 3">
    <name type="scientific">Phytohabitans flavus</name>
    <dbReference type="NCBI Taxonomy" id="1076124"/>
    <lineage>
        <taxon>Bacteria</taxon>
        <taxon>Bacillati</taxon>
        <taxon>Actinomycetota</taxon>
        <taxon>Actinomycetes</taxon>
        <taxon>Micromonosporales</taxon>
        <taxon>Micromonosporaceae</taxon>
    </lineage>
</organism>